<dbReference type="Pfam" id="PF05145">
    <property type="entry name" value="AbrB"/>
    <property type="match status" value="1"/>
</dbReference>
<dbReference type="PANTHER" id="PTHR38457">
    <property type="entry name" value="REGULATOR ABRB-RELATED"/>
    <property type="match status" value="1"/>
</dbReference>
<organism evidence="3 4">
    <name type="scientific">Paenirhodobacter huangdaonensis</name>
    <dbReference type="NCBI Taxonomy" id="2501515"/>
    <lineage>
        <taxon>Bacteria</taxon>
        <taxon>Pseudomonadati</taxon>
        <taxon>Pseudomonadota</taxon>
        <taxon>Alphaproteobacteria</taxon>
        <taxon>Rhodobacterales</taxon>
        <taxon>Rhodobacter group</taxon>
        <taxon>Paenirhodobacter</taxon>
    </lineage>
</organism>
<keyword evidence="2" id="KW-0812">Transmembrane</keyword>
<evidence type="ECO:0000313" key="4">
    <source>
        <dbReference type="Proteomes" id="UP000288071"/>
    </source>
</evidence>
<dbReference type="EMBL" id="SAVA01000012">
    <property type="protein sequence ID" value="RWR49255.1"/>
    <property type="molecule type" value="Genomic_DNA"/>
</dbReference>
<comment type="caution">
    <text evidence="3">The sequence shown here is derived from an EMBL/GenBank/DDBJ whole genome shotgun (WGS) entry which is preliminary data.</text>
</comment>
<sequence>MALTPPPQTHDGRARKRRQRTGRLKNGRPLAGAGPGNLRPGRGFPFCTQGAISGRVAVCAEEAGMREKAKALVLAVLIGAAGAGGFTALGVPAGALIGASLAVALAAAANVPVDVPARLRDVAFCVIGISLGSGIDPDIGHRVIAWGLSLGFLVLSLIVTLACGALVLTRGFGYTRETAVLATAPGTMSNVIALALEGRGDVNAIMVLQIVRMLVLVALVPPLATLLDTAPAAPVLRAAMPVAAFALLLAAAYGLGFLGQRRGVPAACLLAGLVLSGGGHAAGLVQGAAPAWALFAGFTLTGATLGTRLTSVGLVAIVRMAKAGAALVATTLAVSFVFAALTSAVTGLPLAEVWIAFAPGGVEAMAAIGLSLGFDPAYVALHHFARILTLIVLVPLATRGGRSGA</sequence>
<reference evidence="4" key="2">
    <citation type="submission" date="2019-01" db="EMBL/GenBank/DDBJ databases">
        <title>Sinorhodobacter populi sp. nov. isolated from the symptomatic bark tissue of Populus euramericana canker.</title>
        <authorList>
            <person name="Li Y."/>
        </authorList>
    </citation>
    <scope>NUCLEOTIDE SEQUENCE [LARGE SCALE GENOMIC DNA]</scope>
    <source>
        <strain evidence="4">CGMCC 1.12963</strain>
    </source>
</reference>
<name>A0A443LJK7_9RHOB</name>
<accession>A0A443LJK7</accession>
<feature type="transmembrane region" description="Helical" evidence="2">
    <location>
        <begin position="377"/>
        <end position="397"/>
    </location>
</feature>
<feature type="transmembrane region" description="Helical" evidence="2">
    <location>
        <begin position="325"/>
        <end position="357"/>
    </location>
</feature>
<keyword evidence="4" id="KW-1185">Reference proteome</keyword>
<proteinExistence type="predicted"/>
<feature type="compositionally biased region" description="Basic residues" evidence="1">
    <location>
        <begin position="13"/>
        <end position="26"/>
    </location>
</feature>
<keyword evidence="2" id="KW-0472">Membrane</keyword>
<keyword evidence="2" id="KW-1133">Transmembrane helix</keyword>
<evidence type="ECO:0000256" key="2">
    <source>
        <dbReference type="SAM" id="Phobius"/>
    </source>
</evidence>
<protein>
    <submittedName>
        <fullName evidence="3">AbrB family transcriptional regulator</fullName>
    </submittedName>
</protein>
<gene>
    <name evidence="3" type="ORF">EOW66_17150</name>
</gene>
<evidence type="ECO:0000256" key="1">
    <source>
        <dbReference type="SAM" id="MobiDB-lite"/>
    </source>
</evidence>
<dbReference type="InterPro" id="IPR007820">
    <property type="entry name" value="AbrB_fam"/>
</dbReference>
<reference evidence="3 4" key="1">
    <citation type="submission" date="2019-01" db="EMBL/GenBank/DDBJ databases">
        <title>Sinorhodobacter populi sp. nov. isolated from the symptomatic bark tissue of Populus euramericana canker.</title>
        <authorList>
            <person name="Xu G."/>
        </authorList>
    </citation>
    <scope>NUCLEOTIDE SEQUENCE [LARGE SCALE GENOMIC DNA]</scope>
    <source>
        <strain evidence="3 4">CGMCC 1.12963</strain>
    </source>
</reference>
<dbReference type="PANTHER" id="PTHR38457:SF1">
    <property type="entry name" value="REGULATOR ABRB-RELATED"/>
    <property type="match status" value="1"/>
</dbReference>
<dbReference type="InterPro" id="IPR017516">
    <property type="entry name" value="AbrB_dup"/>
</dbReference>
<evidence type="ECO:0000313" key="3">
    <source>
        <dbReference type="EMBL" id="RWR49255.1"/>
    </source>
</evidence>
<dbReference type="Proteomes" id="UP000288071">
    <property type="component" value="Unassembled WGS sequence"/>
</dbReference>
<feature type="transmembrane region" description="Helical" evidence="2">
    <location>
        <begin position="203"/>
        <end position="226"/>
    </location>
</feature>
<dbReference type="GO" id="GO:0016020">
    <property type="term" value="C:membrane"/>
    <property type="evidence" value="ECO:0007669"/>
    <property type="project" value="InterPro"/>
</dbReference>
<dbReference type="AlphaFoldDB" id="A0A443LJK7"/>
<feature type="transmembrane region" description="Helical" evidence="2">
    <location>
        <begin position="143"/>
        <end position="167"/>
    </location>
</feature>
<dbReference type="GO" id="GO:0010468">
    <property type="term" value="P:regulation of gene expression"/>
    <property type="evidence" value="ECO:0007669"/>
    <property type="project" value="InterPro"/>
</dbReference>
<dbReference type="NCBIfam" id="TIGR03082">
    <property type="entry name" value="Gneg_AbrB_dup"/>
    <property type="match status" value="1"/>
</dbReference>
<feature type="region of interest" description="Disordered" evidence="1">
    <location>
        <begin position="1"/>
        <end position="37"/>
    </location>
</feature>
<dbReference type="PIRSF" id="PIRSF038991">
    <property type="entry name" value="Protein_AbrB"/>
    <property type="match status" value="1"/>
</dbReference>
<feature type="transmembrane region" description="Helical" evidence="2">
    <location>
        <begin position="291"/>
        <end position="318"/>
    </location>
</feature>
<feature type="transmembrane region" description="Helical" evidence="2">
    <location>
        <begin position="266"/>
        <end position="285"/>
    </location>
</feature>
<feature type="transmembrane region" description="Helical" evidence="2">
    <location>
        <begin position="238"/>
        <end position="259"/>
    </location>
</feature>
<feature type="transmembrane region" description="Helical" evidence="2">
    <location>
        <begin position="71"/>
        <end position="89"/>
    </location>
</feature>